<keyword evidence="2" id="KW-0614">Plasmid</keyword>
<reference evidence="2" key="1">
    <citation type="submission" date="2021-09" db="EMBL/GenBank/DDBJ databases">
        <title>Network and meta-omics reveal the key degrader and cooperation patterns in an efficient 1,4-dioxane-degrading microbial community.</title>
        <authorList>
            <person name="Dai C."/>
        </authorList>
    </citation>
    <scope>NUCLEOTIDE SEQUENCE</scope>
    <source>
        <strain evidence="2">ZM13</strain>
        <plasmid evidence="2">pA</plasmid>
    </source>
</reference>
<dbReference type="GO" id="GO:0019239">
    <property type="term" value="F:deaminase activity"/>
    <property type="evidence" value="ECO:0007669"/>
    <property type="project" value="TreeGrafter"/>
</dbReference>
<dbReference type="InterPro" id="IPR006056">
    <property type="entry name" value="RidA"/>
</dbReference>
<sequence length="122" mass="12990">MNFIATADAPPAAGHYSQAVSANGFLFVAGQLPIKRDGSIPDGVDEQTRQALSNVNAILVAAGSSLDRVLSSTVYVSNIELWPEVNRVYSEVFCNHRPARTVAVSPQLHFGALIEVQVIALA</sequence>
<dbReference type="SUPFAM" id="SSF55298">
    <property type="entry name" value="YjgF-like"/>
    <property type="match status" value="1"/>
</dbReference>
<dbReference type="Pfam" id="PF01042">
    <property type="entry name" value="Ribonuc_L-PSP"/>
    <property type="match status" value="1"/>
</dbReference>
<dbReference type="EMBL" id="CP083240">
    <property type="protein sequence ID" value="UOK73365.1"/>
    <property type="molecule type" value="Genomic_DNA"/>
</dbReference>
<evidence type="ECO:0000256" key="1">
    <source>
        <dbReference type="ARBA" id="ARBA00010552"/>
    </source>
</evidence>
<name>A0A9E7A2J2_9HYPH</name>
<dbReference type="AlphaFoldDB" id="A0A9E7A2J2"/>
<dbReference type="InterPro" id="IPR035959">
    <property type="entry name" value="RutC-like_sf"/>
</dbReference>
<dbReference type="PANTHER" id="PTHR11803:SF58">
    <property type="entry name" value="PROTEIN HMF1-RELATED"/>
    <property type="match status" value="1"/>
</dbReference>
<dbReference type="KEGG" id="apol:K9D25_22280"/>
<proteinExistence type="inferred from homology"/>
<comment type="similarity">
    <text evidence="1">Belongs to the RutC family.</text>
</comment>
<dbReference type="FunFam" id="3.30.1330.40:FF:000001">
    <property type="entry name" value="L-PSP family endoribonuclease"/>
    <property type="match status" value="1"/>
</dbReference>
<geneLocation type="plasmid" evidence="2 3">
    <name>pA</name>
</geneLocation>
<dbReference type="InterPro" id="IPR006175">
    <property type="entry name" value="YjgF/YER057c/UK114"/>
</dbReference>
<evidence type="ECO:0000313" key="2">
    <source>
        <dbReference type="EMBL" id="UOK73365.1"/>
    </source>
</evidence>
<evidence type="ECO:0000313" key="3">
    <source>
        <dbReference type="Proteomes" id="UP000831684"/>
    </source>
</evidence>
<dbReference type="Gene3D" id="3.30.1330.40">
    <property type="entry name" value="RutC-like"/>
    <property type="match status" value="1"/>
</dbReference>
<accession>A0A9E7A2J2</accession>
<organism evidence="2 3">
    <name type="scientific">Ancylobacter polymorphus</name>
    <dbReference type="NCBI Taxonomy" id="223390"/>
    <lineage>
        <taxon>Bacteria</taxon>
        <taxon>Pseudomonadati</taxon>
        <taxon>Pseudomonadota</taxon>
        <taxon>Alphaproteobacteria</taxon>
        <taxon>Hyphomicrobiales</taxon>
        <taxon>Xanthobacteraceae</taxon>
        <taxon>Ancylobacter</taxon>
    </lineage>
</organism>
<protein>
    <submittedName>
        <fullName evidence="2">RidA family protein</fullName>
    </submittedName>
</protein>
<dbReference type="CDD" id="cd00448">
    <property type="entry name" value="YjgF_YER057c_UK114_family"/>
    <property type="match status" value="1"/>
</dbReference>
<dbReference type="Proteomes" id="UP000831684">
    <property type="component" value="Plasmid pA"/>
</dbReference>
<dbReference type="RefSeq" id="WP_244451044.1">
    <property type="nucleotide sequence ID" value="NZ_CP083240.1"/>
</dbReference>
<dbReference type="NCBIfam" id="TIGR00004">
    <property type="entry name" value="Rid family detoxifying hydrolase"/>
    <property type="match status" value="1"/>
</dbReference>
<dbReference type="PANTHER" id="PTHR11803">
    <property type="entry name" value="2-IMINOBUTANOATE/2-IMINOPROPANOATE DEAMINASE RIDA"/>
    <property type="match status" value="1"/>
</dbReference>
<dbReference type="GO" id="GO:0005829">
    <property type="term" value="C:cytosol"/>
    <property type="evidence" value="ECO:0007669"/>
    <property type="project" value="TreeGrafter"/>
</dbReference>
<gene>
    <name evidence="2" type="ORF">K9D25_22280</name>
</gene>